<evidence type="ECO:0008006" key="4">
    <source>
        <dbReference type="Google" id="ProtNLM"/>
    </source>
</evidence>
<name>A0ABQ3III1_9PSEU</name>
<proteinExistence type="predicted"/>
<reference evidence="3" key="1">
    <citation type="journal article" date="2019" name="Int. J. Syst. Evol. Microbiol.">
        <title>The Global Catalogue of Microorganisms (GCM) 10K type strain sequencing project: providing services to taxonomists for standard genome sequencing and annotation.</title>
        <authorList>
            <consortium name="The Broad Institute Genomics Platform"/>
            <consortium name="The Broad Institute Genome Sequencing Center for Infectious Disease"/>
            <person name="Wu L."/>
            <person name="Ma J."/>
        </authorList>
    </citation>
    <scope>NUCLEOTIDE SEQUENCE [LARGE SCALE GENOMIC DNA]</scope>
    <source>
        <strain evidence="3">CGMCC 4.7677</strain>
    </source>
</reference>
<keyword evidence="3" id="KW-1185">Reference proteome</keyword>
<organism evidence="2 3">
    <name type="scientific">Amycolatopsis deserti</name>
    <dbReference type="NCBI Taxonomy" id="185696"/>
    <lineage>
        <taxon>Bacteria</taxon>
        <taxon>Bacillati</taxon>
        <taxon>Actinomycetota</taxon>
        <taxon>Actinomycetes</taxon>
        <taxon>Pseudonocardiales</taxon>
        <taxon>Pseudonocardiaceae</taxon>
        <taxon>Amycolatopsis</taxon>
    </lineage>
</organism>
<feature type="region of interest" description="Disordered" evidence="1">
    <location>
        <begin position="124"/>
        <end position="151"/>
    </location>
</feature>
<dbReference type="Gene3D" id="1.25.40.20">
    <property type="entry name" value="Ankyrin repeat-containing domain"/>
    <property type="match status" value="1"/>
</dbReference>
<comment type="caution">
    <text evidence="2">The sequence shown here is derived from an EMBL/GenBank/DDBJ whole genome shotgun (WGS) entry which is preliminary data.</text>
</comment>
<accession>A0ABQ3III1</accession>
<sequence length="151" mass="15158">MARTAPGRGAVAVNLPSDCGDTPVIPAADHGHAVTVKAQLDGVRRLEQPQRPGPEPFAGAVFKNDPEVVRALLARGADPAAGIPSAVDTARICGQYGVAHTPATLGCLRRFRQACLSACLKTSTTSSASTSPGGAWCSSAGGPSPSADCPG</sequence>
<dbReference type="EMBL" id="BNAU01000001">
    <property type="protein sequence ID" value="GHE83039.1"/>
    <property type="molecule type" value="Genomic_DNA"/>
</dbReference>
<evidence type="ECO:0000256" key="1">
    <source>
        <dbReference type="SAM" id="MobiDB-lite"/>
    </source>
</evidence>
<gene>
    <name evidence="2" type="ORF">GCM10017786_12520</name>
</gene>
<evidence type="ECO:0000313" key="2">
    <source>
        <dbReference type="EMBL" id="GHE83039.1"/>
    </source>
</evidence>
<dbReference type="Proteomes" id="UP000605897">
    <property type="component" value="Unassembled WGS sequence"/>
</dbReference>
<dbReference type="InterPro" id="IPR036770">
    <property type="entry name" value="Ankyrin_rpt-contain_sf"/>
</dbReference>
<protein>
    <recommendedName>
        <fullName evidence="4">Ankyrin repeat domain-containing protein</fullName>
    </recommendedName>
</protein>
<dbReference type="SUPFAM" id="SSF48403">
    <property type="entry name" value="Ankyrin repeat"/>
    <property type="match status" value="1"/>
</dbReference>
<evidence type="ECO:0000313" key="3">
    <source>
        <dbReference type="Proteomes" id="UP000605897"/>
    </source>
</evidence>